<evidence type="ECO:0000256" key="1">
    <source>
        <dbReference type="ARBA" id="ARBA00008898"/>
    </source>
</evidence>
<dbReference type="InterPro" id="IPR012349">
    <property type="entry name" value="Split_barrel_FMN-bd"/>
</dbReference>
<dbReference type="PANTHER" id="PTHR30466">
    <property type="entry name" value="FLAVIN REDUCTASE"/>
    <property type="match status" value="1"/>
</dbReference>
<evidence type="ECO:0000313" key="4">
    <source>
        <dbReference type="EMBL" id="GAA2582982.1"/>
    </source>
</evidence>
<accession>A0ABN3PFA5</accession>
<gene>
    <name evidence="4" type="ORF">GCM10009862_22720</name>
</gene>
<dbReference type="EMBL" id="BAAARI010000014">
    <property type="protein sequence ID" value="GAA2582982.1"/>
    <property type="molecule type" value="Genomic_DNA"/>
</dbReference>
<evidence type="ECO:0000256" key="2">
    <source>
        <dbReference type="ARBA" id="ARBA00023002"/>
    </source>
</evidence>
<keyword evidence="2" id="KW-0560">Oxidoreductase</keyword>
<evidence type="ECO:0000313" key="5">
    <source>
        <dbReference type="Proteomes" id="UP001500274"/>
    </source>
</evidence>
<dbReference type="Gene3D" id="2.30.110.10">
    <property type="entry name" value="Electron Transport, Fmn-binding Protein, Chain A"/>
    <property type="match status" value="1"/>
</dbReference>
<comment type="similarity">
    <text evidence="1">Belongs to the non-flavoprotein flavin reductase family.</text>
</comment>
<dbReference type="Proteomes" id="UP001500274">
    <property type="component" value="Unassembled WGS sequence"/>
</dbReference>
<organism evidence="4 5">
    <name type="scientific">Microbacterium binotii</name>
    <dbReference type="NCBI Taxonomy" id="462710"/>
    <lineage>
        <taxon>Bacteria</taxon>
        <taxon>Bacillati</taxon>
        <taxon>Actinomycetota</taxon>
        <taxon>Actinomycetes</taxon>
        <taxon>Micrococcales</taxon>
        <taxon>Microbacteriaceae</taxon>
        <taxon>Microbacterium</taxon>
    </lineage>
</organism>
<dbReference type="SUPFAM" id="SSF50475">
    <property type="entry name" value="FMN-binding split barrel"/>
    <property type="match status" value="1"/>
</dbReference>
<dbReference type="RefSeq" id="WP_243226817.1">
    <property type="nucleotide sequence ID" value="NZ_BAAARI010000014.1"/>
</dbReference>
<proteinExistence type="inferred from homology"/>
<protein>
    <submittedName>
        <fullName evidence="4">Flavin reductase family protein</fullName>
    </submittedName>
</protein>
<dbReference type="PANTHER" id="PTHR30466:SF11">
    <property type="entry name" value="FLAVIN-DEPENDENT MONOOXYGENASE, REDUCTASE SUBUNIT HSAB"/>
    <property type="match status" value="1"/>
</dbReference>
<keyword evidence="5" id="KW-1185">Reference proteome</keyword>
<dbReference type="InterPro" id="IPR002563">
    <property type="entry name" value="Flavin_Rdtase-like_dom"/>
</dbReference>
<dbReference type="InterPro" id="IPR050268">
    <property type="entry name" value="NADH-dep_flavin_reductase"/>
</dbReference>
<evidence type="ECO:0000259" key="3">
    <source>
        <dbReference type="SMART" id="SM00903"/>
    </source>
</evidence>
<comment type="caution">
    <text evidence="4">The sequence shown here is derived from an EMBL/GenBank/DDBJ whole genome shotgun (WGS) entry which is preliminary data.</text>
</comment>
<dbReference type="Pfam" id="PF01613">
    <property type="entry name" value="Flavin_Reduct"/>
    <property type="match status" value="1"/>
</dbReference>
<name>A0ABN3PFA5_9MICO</name>
<feature type="domain" description="Flavin reductase like" evidence="3">
    <location>
        <begin position="36"/>
        <end position="180"/>
    </location>
</feature>
<dbReference type="SMART" id="SM00903">
    <property type="entry name" value="Flavin_Reduct"/>
    <property type="match status" value="1"/>
</dbReference>
<reference evidence="4 5" key="1">
    <citation type="journal article" date="2019" name="Int. J. Syst. Evol. Microbiol.">
        <title>The Global Catalogue of Microorganisms (GCM) 10K type strain sequencing project: providing services to taxonomists for standard genome sequencing and annotation.</title>
        <authorList>
            <consortium name="The Broad Institute Genomics Platform"/>
            <consortium name="The Broad Institute Genome Sequencing Center for Infectious Disease"/>
            <person name="Wu L."/>
            <person name="Ma J."/>
        </authorList>
    </citation>
    <scope>NUCLEOTIDE SEQUENCE [LARGE SCALE GENOMIC DNA]</scope>
    <source>
        <strain evidence="4 5">JCM 16365</strain>
    </source>
</reference>
<sequence length="184" mass="19040">MTWNHPWAEIVPGPDGIARTVLPAAPTDADAVRDMFAQHPTGIAAICALTPEGPQAMVATSFALGISFAPPLVLFSAQQSSRTWPLIAGASRIGVSVLGEENAAAVRTLASRSADRFAGLVTAQTDGGAILIDGARMWLECRVHSDEPLGDHRLVVLEVLGGSSHRGTAPLIYHDGGVGSLAAS</sequence>